<evidence type="ECO:0000313" key="2">
    <source>
        <dbReference type="EMBL" id="GAG21209.1"/>
    </source>
</evidence>
<protein>
    <recommendedName>
        <fullName evidence="1">RadC-like JAB domain-containing protein</fullName>
    </recommendedName>
</protein>
<dbReference type="AlphaFoldDB" id="X0VS10"/>
<evidence type="ECO:0000259" key="1">
    <source>
        <dbReference type="Pfam" id="PF04002"/>
    </source>
</evidence>
<accession>X0VS10</accession>
<name>X0VS10_9ZZZZ</name>
<organism evidence="2">
    <name type="scientific">marine sediment metagenome</name>
    <dbReference type="NCBI Taxonomy" id="412755"/>
    <lineage>
        <taxon>unclassified sequences</taxon>
        <taxon>metagenomes</taxon>
        <taxon>ecological metagenomes</taxon>
    </lineage>
</organism>
<dbReference type="EMBL" id="BARS01036989">
    <property type="protein sequence ID" value="GAG21209.1"/>
    <property type="molecule type" value="Genomic_DNA"/>
</dbReference>
<comment type="caution">
    <text evidence="2">The sequence shown here is derived from an EMBL/GenBank/DDBJ whole genome shotgun (WGS) entry which is preliminary data.</text>
</comment>
<dbReference type="InterPro" id="IPR025657">
    <property type="entry name" value="RadC_JAB"/>
</dbReference>
<sequence>ANVMQLKVLDHIIIGNNCYFSFADEGMIEDYDIMFQDFNKRDHERKKNQA</sequence>
<reference evidence="2" key="1">
    <citation type="journal article" date="2014" name="Front. Microbiol.">
        <title>High frequency of phylogenetically diverse reductive dehalogenase-homologous genes in deep subseafloor sedimentary metagenomes.</title>
        <authorList>
            <person name="Kawai M."/>
            <person name="Futagami T."/>
            <person name="Toyoda A."/>
            <person name="Takaki Y."/>
            <person name="Nishi S."/>
            <person name="Hori S."/>
            <person name="Arai W."/>
            <person name="Tsubouchi T."/>
            <person name="Morono Y."/>
            <person name="Uchiyama I."/>
            <person name="Ito T."/>
            <person name="Fujiyama A."/>
            <person name="Inagaki F."/>
            <person name="Takami H."/>
        </authorList>
    </citation>
    <scope>NUCLEOTIDE SEQUENCE</scope>
    <source>
        <strain evidence="2">Expedition CK06-06</strain>
    </source>
</reference>
<gene>
    <name evidence="2" type="ORF">S01H1_56775</name>
</gene>
<proteinExistence type="predicted"/>
<feature type="domain" description="RadC-like JAB" evidence="1">
    <location>
        <begin position="2"/>
        <end position="27"/>
    </location>
</feature>
<dbReference type="Gene3D" id="3.40.140.10">
    <property type="entry name" value="Cytidine Deaminase, domain 2"/>
    <property type="match status" value="1"/>
</dbReference>
<dbReference type="Pfam" id="PF04002">
    <property type="entry name" value="RadC"/>
    <property type="match status" value="1"/>
</dbReference>
<feature type="non-terminal residue" evidence="2">
    <location>
        <position position="1"/>
    </location>
</feature>